<feature type="region of interest" description="Disordered" evidence="1">
    <location>
        <begin position="139"/>
        <end position="172"/>
    </location>
</feature>
<dbReference type="InterPro" id="IPR057286">
    <property type="entry name" value="PUA_NSUN2"/>
</dbReference>
<evidence type="ECO:0000313" key="4">
    <source>
        <dbReference type="Proteomes" id="UP000030645"/>
    </source>
</evidence>
<dbReference type="AlphaFoldDB" id="W9RTX4"/>
<keyword evidence="4" id="KW-1185">Reference proteome</keyword>
<protein>
    <recommendedName>
        <fullName evidence="2">RNA cytosine-C(5)-methyltransferase NSUN2-like PUA domain-containing protein</fullName>
    </recommendedName>
</protein>
<dbReference type="eggNOG" id="KOG2198">
    <property type="taxonomic scope" value="Eukaryota"/>
</dbReference>
<evidence type="ECO:0000313" key="3">
    <source>
        <dbReference type="EMBL" id="EXC09689.1"/>
    </source>
</evidence>
<evidence type="ECO:0000256" key="1">
    <source>
        <dbReference type="SAM" id="MobiDB-lite"/>
    </source>
</evidence>
<dbReference type="EMBL" id="KE345620">
    <property type="protein sequence ID" value="EXC09689.1"/>
    <property type="molecule type" value="Genomic_DNA"/>
</dbReference>
<organism evidence="3 4">
    <name type="scientific">Morus notabilis</name>
    <dbReference type="NCBI Taxonomy" id="981085"/>
    <lineage>
        <taxon>Eukaryota</taxon>
        <taxon>Viridiplantae</taxon>
        <taxon>Streptophyta</taxon>
        <taxon>Embryophyta</taxon>
        <taxon>Tracheophyta</taxon>
        <taxon>Spermatophyta</taxon>
        <taxon>Magnoliopsida</taxon>
        <taxon>eudicotyledons</taxon>
        <taxon>Gunneridae</taxon>
        <taxon>Pentapetalae</taxon>
        <taxon>rosids</taxon>
        <taxon>fabids</taxon>
        <taxon>Rosales</taxon>
        <taxon>Moraceae</taxon>
        <taxon>Moreae</taxon>
        <taxon>Morus</taxon>
    </lineage>
</organism>
<feature type="region of interest" description="Disordered" evidence="1">
    <location>
        <begin position="1"/>
        <end position="22"/>
    </location>
</feature>
<dbReference type="GO" id="GO:0008173">
    <property type="term" value="F:RNA methyltransferase activity"/>
    <property type="evidence" value="ECO:0007669"/>
    <property type="project" value="InterPro"/>
</dbReference>
<feature type="domain" description="RNA cytosine-C(5)-methyltransferase NSUN2-like PUA" evidence="2">
    <location>
        <begin position="42"/>
        <end position="132"/>
    </location>
</feature>
<accession>W9RTX4</accession>
<feature type="compositionally biased region" description="Basic and acidic residues" evidence="1">
    <location>
        <begin position="139"/>
        <end position="153"/>
    </location>
</feature>
<dbReference type="Proteomes" id="UP000030645">
    <property type="component" value="Unassembled WGS sequence"/>
</dbReference>
<gene>
    <name evidence="3" type="ORF">L484_019786</name>
</gene>
<evidence type="ECO:0000259" key="2">
    <source>
        <dbReference type="Pfam" id="PF25378"/>
    </source>
</evidence>
<reference evidence="4" key="1">
    <citation type="submission" date="2013-01" db="EMBL/GenBank/DDBJ databases">
        <title>Draft Genome Sequence of a Mulberry Tree, Morus notabilis C.K. Schneid.</title>
        <authorList>
            <person name="He N."/>
            <person name="Zhao S."/>
        </authorList>
    </citation>
    <scope>NUCLEOTIDE SEQUENCE</scope>
</reference>
<dbReference type="PANTHER" id="PTHR22808">
    <property type="entry name" value="NCL1 YEAST -RELATED NOL1/NOP2/FMU SUN DOMAIN-CONTAINING"/>
    <property type="match status" value="1"/>
</dbReference>
<dbReference type="InterPro" id="IPR023267">
    <property type="entry name" value="RCMT"/>
</dbReference>
<dbReference type="PANTHER" id="PTHR22808:SF1">
    <property type="entry name" value="RNA CYTOSINE-C(5)-METHYLTRANSFERASE NSUN2-RELATED"/>
    <property type="match status" value="1"/>
</dbReference>
<feature type="compositionally biased region" description="Basic and acidic residues" evidence="1">
    <location>
        <begin position="160"/>
        <end position="172"/>
    </location>
</feature>
<dbReference type="GO" id="GO:0001510">
    <property type="term" value="P:RNA methylation"/>
    <property type="evidence" value="ECO:0007669"/>
    <property type="project" value="InterPro"/>
</dbReference>
<name>W9RTX4_9ROSA</name>
<dbReference type="STRING" id="981085.W9RTX4"/>
<sequence>MISDLNNNIQERQTSREGSSAPCSFRISSEGLPVILPYITKQILHAFPVDFKHLLQYKSIKYADFVDSEFGKKASDLMQGCCVVVLRKDGEASSNPIQVDESTIAIGCWKGKASLTIMVTAIDCEELLERLVVRIETEKGSSVKEVDEPSKPEADEEKDINDTDKESMKIDG</sequence>
<dbReference type="Pfam" id="PF25378">
    <property type="entry name" value="PUA_NSUN2"/>
    <property type="match status" value="1"/>
</dbReference>
<proteinExistence type="predicted"/>